<dbReference type="AlphaFoldDB" id="A0A5C7IJT5"/>
<organism evidence="2 3">
    <name type="scientific">Acer yangbiense</name>
    <dbReference type="NCBI Taxonomy" id="1000413"/>
    <lineage>
        <taxon>Eukaryota</taxon>
        <taxon>Viridiplantae</taxon>
        <taxon>Streptophyta</taxon>
        <taxon>Embryophyta</taxon>
        <taxon>Tracheophyta</taxon>
        <taxon>Spermatophyta</taxon>
        <taxon>Magnoliopsida</taxon>
        <taxon>eudicotyledons</taxon>
        <taxon>Gunneridae</taxon>
        <taxon>Pentapetalae</taxon>
        <taxon>rosids</taxon>
        <taxon>malvids</taxon>
        <taxon>Sapindales</taxon>
        <taxon>Sapindaceae</taxon>
        <taxon>Hippocastanoideae</taxon>
        <taxon>Acereae</taxon>
        <taxon>Acer</taxon>
    </lineage>
</organism>
<keyword evidence="3" id="KW-1185">Reference proteome</keyword>
<dbReference type="InterPro" id="IPR038864">
    <property type="entry name" value="HDR1"/>
</dbReference>
<gene>
    <name evidence="2" type="ORF">EZV62_004383</name>
</gene>
<dbReference type="GO" id="GO:0009909">
    <property type="term" value="P:regulation of flower development"/>
    <property type="evidence" value="ECO:0007669"/>
    <property type="project" value="InterPro"/>
</dbReference>
<dbReference type="Proteomes" id="UP000323000">
    <property type="component" value="Chromosome 2"/>
</dbReference>
<comment type="caution">
    <text evidence="2">The sequence shown here is derived from an EMBL/GenBank/DDBJ whole genome shotgun (WGS) entry which is preliminary data.</text>
</comment>
<evidence type="ECO:0000313" key="2">
    <source>
        <dbReference type="EMBL" id="TXG69448.1"/>
    </source>
</evidence>
<dbReference type="PANTHER" id="PTHR37205">
    <property type="entry name" value="F23A5.30 PROTEIN"/>
    <property type="match status" value="1"/>
</dbReference>
<proteinExistence type="predicted"/>
<protein>
    <submittedName>
        <fullName evidence="2">Uncharacterized protein</fullName>
    </submittedName>
</protein>
<keyword evidence="1" id="KW-0175">Coiled coil</keyword>
<feature type="coiled-coil region" evidence="1">
    <location>
        <begin position="166"/>
        <end position="228"/>
    </location>
</feature>
<dbReference type="OrthoDB" id="1907556at2759"/>
<sequence length="246" mass="27942">MDKEKADGGGALLDGFSPVSSTRIEWKSRKRSGISIDKYAKLFDHVPCRGFAFKAISSQIVAIVMDNLEIASGMNLYKVIEDAANETLTKQEETPNGEKEMEPVSVTELSERRKALFEPLEPANGRILSAESLLPPPDFDSSHYPKGWLIGKKRKLVNVDVVESMRRIAVQEMNRKDREIDGLNEQLEEDSRCLEHLQIQLLQERSKRAEVERENTMLQDQINMLMNMLQENETMGDDEGTDENLD</sequence>
<name>A0A5C7IJT5_9ROSI</name>
<evidence type="ECO:0000313" key="3">
    <source>
        <dbReference type="Proteomes" id="UP000323000"/>
    </source>
</evidence>
<accession>A0A5C7IJT5</accession>
<dbReference type="EMBL" id="VAHF01000002">
    <property type="protein sequence ID" value="TXG69448.1"/>
    <property type="molecule type" value="Genomic_DNA"/>
</dbReference>
<evidence type="ECO:0000256" key="1">
    <source>
        <dbReference type="SAM" id="Coils"/>
    </source>
</evidence>
<reference evidence="3" key="1">
    <citation type="journal article" date="2019" name="Gigascience">
        <title>De novo genome assembly of the endangered Acer yangbiense, a plant species with extremely small populations endemic to Yunnan Province, China.</title>
        <authorList>
            <person name="Yang J."/>
            <person name="Wariss H.M."/>
            <person name="Tao L."/>
            <person name="Zhang R."/>
            <person name="Yun Q."/>
            <person name="Hollingsworth P."/>
            <person name="Dao Z."/>
            <person name="Luo G."/>
            <person name="Guo H."/>
            <person name="Ma Y."/>
            <person name="Sun W."/>
        </authorList>
    </citation>
    <scope>NUCLEOTIDE SEQUENCE [LARGE SCALE GENOMIC DNA]</scope>
    <source>
        <strain evidence="3">cv. Malutang</strain>
    </source>
</reference>
<dbReference type="PANTHER" id="PTHR37205:SF1">
    <property type="entry name" value="F23A5.30 PROTEIN"/>
    <property type="match status" value="1"/>
</dbReference>